<gene>
    <name evidence="1" type="ORF">ONB1V03_LOCUS11880</name>
</gene>
<dbReference type="Proteomes" id="UP000728032">
    <property type="component" value="Unassembled WGS sequence"/>
</dbReference>
<evidence type="ECO:0000313" key="2">
    <source>
        <dbReference type="Proteomes" id="UP000728032"/>
    </source>
</evidence>
<sequence>MSTSMPEPNINTVKVILPNIKQLKYVNKEDMVNTVTITFITKSVEIYRWVTIFDQKFRNFTCSCIDSERNWCSIDRMFRKLLFCQSMNRLPQPLPQLQWKWHQKNRRL</sequence>
<reference evidence="1" key="1">
    <citation type="submission" date="2020-11" db="EMBL/GenBank/DDBJ databases">
        <authorList>
            <person name="Tran Van P."/>
        </authorList>
    </citation>
    <scope>NUCLEOTIDE SEQUENCE</scope>
</reference>
<dbReference type="AlphaFoldDB" id="A0A7R9M862"/>
<protein>
    <submittedName>
        <fullName evidence="1">Uncharacterized protein</fullName>
    </submittedName>
</protein>
<dbReference type="EMBL" id="CAJPVJ010009181">
    <property type="protein sequence ID" value="CAG2172423.1"/>
    <property type="molecule type" value="Genomic_DNA"/>
</dbReference>
<proteinExistence type="predicted"/>
<accession>A0A7R9M862</accession>
<organism evidence="1">
    <name type="scientific">Oppiella nova</name>
    <dbReference type="NCBI Taxonomy" id="334625"/>
    <lineage>
        <taxon>Eukaryota</taxon>
        <taxon>Metazoa</taxon>
        <taxon>Ecdysozoa</taxon>
        <taxon>Arthropoda</taxon>
        <taxon>Chelicerata</taxon>
        <taxon>Arachnida</taxon>
        <taxon>Acari</taxon>
        <taxon>Acariformes</taxon>
        <taxon>Sarcoptiformes</taxon>
        <taxon>Oribatida</taxon>
        <taxon>Brachypylina</taxon>
        <taxon>Oppioidea</taxon>
        <taxon>Oppiidae</taxon>
        <taxon>Oppiella</taxon>
    </lineage>
</organism>
<dbReference type="EMBL" id="OC924006">
    <property type="protein sequence ID" value="CAD7655236.1"/>
    <property type="molecule type" value="Genomic_DNA"/>
</dbReference>
<evidence type="ECO:0000313" key="1">
    <source>
        <dbReference type="EMBL" id="CAD7655236.1"/>
    </source>
</evidence>
<name>A0A7R9M862_9ACAR</name>
<keyword evidence="2" id="KW-1185">Reference proteome</keyword>